<protein>
    <submittedName>
        <fullName evidence="1">Uncharacterized protein</fullName>
    </submittedName>
</protein>
<keyword evidence="2" id="KW-1185">Reference proteome</keyword>
<dbReference type="EMBL" id="OV651816">
    <property type="protein sequence ID" value="CAH1109313.1"/>
    <property type="molecule type" value="Genomic_DNA"/>
</dbReference>
<dbReference type="Proteomes" id="UP001153636">
    <property type="component" value="Chromosome 4"/>
</dbReference>
<organism evidence="1 2">
    <name type="scientific">Psylliodes chrysocephalus</name>
    <dbReference type="NCBI Taxonomy" id="3402493"/>
    <lineage>
        <taxon>Eukaryota</taxon>
        <taxon>Metazoa</taxon>
        <taxon>Ecdysozoa</taxon>
        <taxon>Arthropoda</taxon>
        <taxon>Hexapoda</taxon>
        <taxon>Insecta</taxon>
        <taxon>Pterygota</taxon>
        <taxon>Neoptera</taxon>
        <taxon>Endopterygota</taxon>
        <taxon>Coleoptera</taxon>
        <taxon>Polyphaga</taxon>
        <taxon>Cucujiformia</taxon>
        <taxon>Chrysomeloidea</taxon>
        <taxon>Chrysomelidae</taxon>
        <taxon>Galerucinae</taxon>
        <taxon>Alticini</taxon>
        <taxon>Psylliodes</taxon>
    </lineage>
</organism>
<proteinExistence type="predicted"/>
<dbReference type="AlphaFoldDB" id="A0A9P0CZJ8"/>
<dbReference type="PANTHER" id="PTHR47326:SF1">
    <property type="entry name" value="HTH PSQ-TYPE DOMAIN-CONTAINING PROTEIN"/>
    <property type="match status" value="1"/>
</dbReference>
<dbReference type="OrthoDB" id="6726328at2759"/>
<name>A0A9P0CZJ8_9CUCU</name>
<dbReference type="GO" id="GO:0003676">
    <property type="term" value="F:nucleic acid binding"/>
    <property type="evidence" value="ECO:0007669"/>
    <property type="project" value="InterPro"/>
</dbReference>
<dbReference type="Gene3D" id="3.30.420.10">
    <property type="entry name" value="Ribonuclease H-like superfamily/Ribonuclease H"/>
    <property type="match status" value="1"/>
</dbReference>
<reference evidence="1" key="1">
    <citation type="submission" date="2022-01" db="EMBL/GenBank/DDBJ databases">
        <authorList>
            <person name="King R."/>
        </authorList>
    </citation>
    <scope>NUCLEOTIDE SEQUENCE</scope>
</reference>
<dbReference type="PANTHER" id="PTHR47326">
    <property type="entry name" value="TRANSPOSABLE ELEMENT TC3 TRANSPOSASE-LIKE PROTEIN"/>
    <property type="match status" value="1"/>
</dbReference>
<accession>A0A9P0CZJ8</accession>
<dbReference type="InterPro" id="IPR036397">
    <property type="entry name" value="RNaseH_sf"/>
</dbReference>
<evidence type="ECO:0000313" key="2">
    <source>
        <dbReference type="Proteomes" id="UP001153636"/>
    </source>
</evidence>
<sequence length="118" mass="13650">MLLLHSEYLNHTYCNRWIGRGGTQSWPPRSSDLNRLYHFFWGHLKSLVYAVPIQTKEELRNRIIVCCQAIRNTPGIFENVSQSIQRRVDACIRGGGGHFQQINNLSTLFYLDSLVISL</sequence>
<gene>
    <name evidence="1" type="ORF">PSYICH_LOCUS10715</name>
</gene>
<evidence type="ECO:0000313" key="1">
    <source>
        <dbReference type="EMBL" id="CAH1109313.1"/>
    </source>
</evidence>